<dbReference type="Proteomes" id="UP000560658">
    <property type="component" value="Unassembled WGS sequence"/>
</dbReference>
<dbReference type="EMBL" id="JACIER010000016">
    <property type="protein sequence ID" value="MBB4045537.1"/>
    <property type="molecule type" value="Genomic_DNA"/>
</dbReference>
<dbReference type="Pfam" id="PF00881">
    <property type="entry name" value="Nitroreductase"/>
    <property type="match status" value="1"/>
</dbReference>
<proteinExistence type="inferred from homology"/>
<dbReference type="AlphaFoldDB" id="A0A840CZE5"/>
<evidence type="ECO:0000313" key="4">
    <source>
        <dbReference type="EMBL" id="MBB4045537.1"/>
    </source>
</evidence>
<evidence type="ECO:0000259" key="3">
    <source>
        <dbReference type="Pfam" id="PF00881"/>
    </source>
</evidence>
<organism evidence="4 5">
    <name type="scientific">Bacteroides reticulotermitis</name>
    <dbReference type="NCBI Taxonomy" id="1133319"/>
    <lineage>
        <taxon>Bacteria</taxon>
        <taxon>Pseudomonadati</taxon>
        <taxon>Bacteroidota</taxon>
        <taxon>Bacteroidia</taxon>
        <taxon>Bacteroidales</taxon>
        <taxon>Bacteroidaceae</taxon>
        <taxon>Bacteroides</taxon>
    </lineage>
</organism>
<comment type="caution">
    <text evidence="4">The sequence shown here is derived from an EMBL/GenBank/DDBJ whole genome shotgun (WGS) entry which is preliminary data.</text>
</comment>
<feature type="domain" description="Nitroreductase" evidence="3">
    <location>
        <begin position="161"/>
        <end position="210"/>
    </location>
</feature>
<sequence>MLKSYLKQSKLVLFFRIFHEKLYEIKLYAKFIANGKRYKDPIKLRTDLMIRTHAIEKGMSMGSMKVGFGRPKVLSLINDLQHFVEINGDVEFVEESVSIINQYLIFNEKNGADMQEVRDHLDRLCERNCIIPQPSFGGILNLDFSETKRLSLLDFGTFSQSRYSIRDFSDIPIDLEIIKSALKLCERTPSACNRQSWRIYVFCSNSKRLKLFNLQEGCKGFSSKMQYGILVCGDLSSYNINELHQVYVDGGLYAMNLMYALHYLGVANIPLTMGHKQKYINNIKRQLNIPENEIPIVLIGVGSYKEKYKVAVSHRTDYMKYTQFI</sequence>
<dbReference type="PANTHER" id="PTHR43673">
    <property type="entry name" value="NAD(P)H NITROREDUCTASE YDGI-RELATED"/>
    <property type="match status" value="1"/>
</dbReference>
<dbReference type="PANTHER" id="PTHR43673:SF10">
    <property type="entry name" value="NADH DEHYDROGENASE_NAD(P)H NITROREDUCTASE XCC3605-RELATED"/>
    <property type="match status" value="1"/>
</dbReference>
<name>A0A840CZE5_9BACE</name>
<evidence type="ECO:0000256" key="2">
    <source>
        <dbReference type="ARBA" id="ARBA00023002"/>
    </source>
</evidence>
<comment type="similarity">
    <text evidence="1">Belongs to the nitroreductase family.</text>
</comment>
<evidence type="ECO:0000256" key="1">
    <source>
        <dbReference type="ARBA" id="ARBA00007118"/>
    </source>
</evidence>
<dbReference type="GO" id="GO:0016491">
    <property type="term" value="F:oxidoreductase activity"/>
    <property type="evidence" value="ECO:0007669"/>
    <property type="project" value="UniProtKB-KW"/>
</dbReference>
<dbReference type="SUPFAM" id="SSF55469">
    <property type="entry name" value="FMN-dependent nitroreductase-like"/>
    <property type="match status" value="1"/>
</dbReference>
<evidence type="ECO:0000313" key="5">
    <source>
        <dbReference type="Proteomes" id="UP000560658"/>
    </source>
</evidence>
<accession>A0A840CZE5</accession>
<dbReference type="InterPro" id="IPR000415">
    <property type="entry name" value="Nitroreductase-like"/>
</dbReference>
<dbReference type="InterPro" id="IPR029479">
    <property type="entry name" value="Nitroreductase"/>
</dbReference>
<dbReference type="Gene3D" id="3.40.109.10">
    <property type="entry name" value="NADH Oxidase"/>
    <property type="match status" value="1"/>
</dbReference>
<dbReference type="RefSeq" id="WP_044163140.1">
    <property type="nucleotide sequence ID" value="NZ_JACIER010000016.1"/>
</dbReference>
<protein>
    <submittedName>
        <fullName evidence="4">Nitroreductase</fullName>
    </submittedName>
</protein>
<gene>
    <name evidence="4" type="ORF">GGR06_003352</name>
</gene>
<keyword evidence="5" id="KW-1185">Reference proteome</keyword>
<keyword evidence="2" id="KW-0560">Oxidoreductase</keyword>
<reference evidence="4" key="1">
    <citation type="submission" date="2020-08" db="EMBL/GenBank/DDBJ databases">
        <title>Genomic Encyclopedia of Type Strains, Phase IV (KMG-IV): sequencing the most valuable type-strain genomes for metagenomic binning, comparative biology and taxonomic classification.</title>
        <authorList>
            <person name="Goeker M."/>
        </authorList>
    </citation>
    <scope>NUCLEOTIDE SEQUENCE [LARGE SCALE GENOMIC DNA]</scope>
    <source>
        <strain evidence="4">DSM 105720</strain>
    </source>
</reference>